<dbReference type="InterPro" id="IPR036388">
    <property type="entry name" value="WH-like_DNA-bd_sf"/>
</dbReference>
<proteinExistence type="predicted"/>
<evidence type="ECO:0000256" key="1">
    <source>
        <dbReference type="SAM" id="MobiDB-lite"/>
    </source>
</evidence>
<feature type="region of interest" description="Disordered" evidence="1">
    <location>
        <begin position="151"/>
        <end position="184"/>
    </location>
</feature>
<dbReference type="GO" id="GO:0006950">
    <property type="term" value="P:response to stress"/>
    <property type="evidence" value="ECO:0007669"/>
    <property type="project" value="TreeGrafter"/>
</dbReference>
<accession>A0A8J3QVL5</accession>
<dbReference type="PANTHER" id="PTHR33164:SF99">
    <property type="entry name" value="MARR FAMILY REGULATORY PROTEIN"/>
    <property type="match status" value="1"/>
</dbReference>
<dbReference type="EMBL" id="BONZ01000066">
    <property type="protein sequence ID" value="GIH18315.1"/>
    <property type="molecule type" value="Genomic_DNA"/>
</dbReference>
<sequence length="184" mass="20678">MTRWLDDAQMRAWLGYRRMRLLLDLQVSRDLAEGSGLSDADYDVLSNLSETEGHQLRLSELSAHMRWSKSRLSHHLTRMQQRGLVTREECPSDGRGAVILLTDDGWRAIRTAAPAHVESVRRHFIDRLTDEQIRVLGDIAESVIGHLDEVPVRTPSGEAGKQPAEIAAGKQPAEKAARRQPAKE</sequence>
<feature type="compositionally biased region" description="Basic and acidic residues" evidence="1">
    <location>
        <begin position="172"/>
        <end position="184"/>
    </location>
</feature>
<dbReference type="Proteomes" id="UP000642748">
    <property type="component" value="Unassembled WGS sequence"/>
</dbReference>
<dbReference type="Gene3D" id="1.10.10.10">
    <property type="entry name" value="Winged helix-like DNA-binding domain superfamily/Winged helix DNA-binding domain"/>
    <property type="match status" value="1"/>
</dbReference>
<name>A0A8J3QVL5_9ACTN</name>
<comment type="caution">
    <text evidence="3">The sequence shown here is derived from an EMBL/GenBank/DDBJ whole genome shotgun (WGS) entry which is preliminary data.</text>
</comment>
<dbReference type="PROSITE" id="PS50995">
    <property type="entry name" value="HTH_MARR_2"/>
    <property type="match status" value="1"/>
</dbReference>
<evidence type="ECO:0000313" key="3">
    <source>
        <dbReference type="EMBL" id="GIH18315.1"/>
    </source>
</evidence>
<dbReference type="SMART" id="SM00347">
    <property type="entry name" value="HTH_MARR"/>
    <property type="match status" value="1"/>
</dbReference>
<gene>
    <name evidence="3" type="ORF">Raf01_64870</name>
</gene>
<dbReference type="InterPro" id="IPR000835">
    <property type="entry name" value="HTH_MarR-typ"/>
</dbReference>
<dbReference type="GO" id="GO:0003700">
    <property type="term" value="F:DNA-binding transcription factor activity"/>
    <property type="evidence" value="ECO:0007669"/>
    <property type="project" value="InterPro"/>
</dbReference>
<dbReference type="Pfam" id="PF12802">
    <property type="entry name" value="MarR_2"/>
    <property type="match status" value="1"/>
</dbReference>
<dbReference type="RefSeq" id="WP_239134104.1">
    <property type="nucleotide sequence ID" value="NZ_BONZ01000066.1"/>
</dbReference>
<feature type="domain" description="HTH marR-type" evidence="2">
    <location>
        <begin position="1"/>
        <end position="145"/>
    </location>
</feature>
<organism evidence="3 4">
    <name type="scientific">Rugosimonospora africana</name>
    <dbReference type="NCBI Taxonomy" id="556532"/>
    <lineage>
        <taxon>Bacteria</taxon>
        <taxon>Bacillati</taxon>
        <taxon>Actinomycetota</taxon>
        <taxon>Actinomycetes</taxon>
        <taxon>Micromonosporales</taxon>
        <taxon>Micromonosporaceae</taxon>
        <taxon>Rugosimonospora</taxon>
    </lineage>
</organism>
<dbReference type="SUPFAM" id="SSF46785">
    <property type="entry name" value="Winged helix' DNA-binding domain"/>
    <property type="match status" value="1"/>
</dbReference>
<dbReference type="InterPro" id="IPR036390">
    <property type="entry name" value="WH_DNA-bd_sf"/>
</dbReference>
<reference evidence="3" key="1">
    <citation type="submission" date="2021-01" db="EMBL/GenBank/DDBJ databases">
        <title>Whole genome shotgun sequence of Rugosimonospora africana NBRC 104875.</title>
        <authorList>
            <person name="Komaki H."/>
            <person name="Tamura T."/>
        </authorList>
    </citation>
    <scope>NUCLEOTIDE SEQUENCE</scope>
    <source>
        <strain evidence="3">NBRC 104875</strain>
    </source>
</reference>
<evidence type="ECO:0000259" key="2">
    <source>
        <dbReference type="PROSITE" id="PS50995"/>
    </source>
</evidence>
<keyword evidence="4" id="KW-1185">Reference proteome</keyword>
<dbReference type="AlphaFoldDB" id="A0A8J3QVL5"/>
<dbReference type="PANTHER" id="PTHR33164">
    <property type="entry name" value="TRANSCRIPTIONAL REGULATOR, MARR FAMILY"/>
    <property type="match status" value="1"/>
</dbReference>
<protein>
    <submittedName>
        <fullName evidence="3">MarR family transcriptional regulator</fullName>
    </submittedName>
</protein>
<evidence type="ECO:0000313" key="4">
    <source>
        <dbReference type="Proteomes" id="UP000642748"/>
    </source>
</evidence>
<dbReference type="InterPro" id="IPR039422">
    <property type="entry name" value="MarR/SlyA-like"/>
</dbReference>